<evidence type="ECO:0000313" key="3">
    <source>
        <dbReference type="EMBL" id="MBW86421.1"/>
    </source>
</evidence>
<dbReference type="AlphaFoldDB" id="A0A2P2IYY7"/>
<feature type="transmembrane region" description="Helical" evidence="2">
    <location>
        <begin position="57"/>
        <end position="85"/>
    </location>
</feature>
<feature type="compositionally biased region" description="Low complexity" evidence="1">
    <location>
        <begin position="1"/>
        <end position="21"/>
    </location>
</feature>
<name>A0A2P2IYY7_RHIMU</name>
<reference evidence="3" key="1">
    <citation type="submission" date="2018-02" db="EMBL/GenBank/DDBJ databases">
        <title>Rhizophora mucronata_Transcriptome.</title>
        <authorList>
            <person name="Meera S.P."/>
            <person name="Sreeshan A."/>
            <person name="Augustine A."/>
        </authorList>
    </citation>
    <scope>NUCLEOTIDE SEQUENCE</scope>
    <source>
        <tissue evidence="3">Leaf</tissue>
    </source>
</reference>
<organism evidence="3">
    <name type="scientific">Rhizophora mucronata</name>
    <name type="common">Asiatic mangrove</name>
    <dbReference type="NCBI Taxonomy" id="61149"/>
    <lineage>
        <taxon>Eukaryota</taxon>
        <taxon>Viridiplantae</taxon>
        <taxon>Streptophyta</taxon>
        <taxon>Embryophyta</taxon>
        <taxon>Tracheophyta</taxon>
        <taxon>Spermatophyta</taxon>
        <taxon>Magnoliopsida</taxon>
        <taxon>eudicotyledons</taxon>
        <taxon>Gunneridae</taxon>
        <taxon>Pentapetalae</taxon>
        <taxon>rosids</taxon>
        <taxon>fabids</taxon>
        <taxon>Malpighiales</taxon>
        <taxon>Rhizophoraceae</taxon>
        <taxon>Rhizophora</taxon>
    </lineage>
</organism>
<evidence type="ECO:0000256" key="2">
    <source>
        <dbReference type="SAM" id="Phobius"/>
    </source>
</evidence>
<dbReference type="EMBL" id="GGEC01005938">
    <property type="protein sequence ID" value="MBW86421.1"/>
    <property type="molecule type" value="Transcribed_RNA"/>
</dbReference>
<keyword evidence="2" id="KW-1133">Transmembrane helix</keyword>
<sequence length="109" mass="12543">MSSNSSTGSNNHGSQQSQGHHQLGDRSVAYYTSTVSLVAKSLLPTRRRLRLDPPTKLFFPCKLVCVLFLFFLLVFMVSFHSWIYYIPWLINLEFGRRLVAFSQMLDLVL</sequence>
<keyword evidence="2" id="KW-0812">Transmembrane</keyword>
<keyword evidence="2" id="KW-0472">Membrane</keyword>
<accession>A0A2P2IYY7</accession>
<proteinExistence type="predicted"/>
<feature type="region of interest" description="Disordered" evidence="1">
    <location>
        <begin position="1"/>
        <end position="23"/>
    </location>
</feature>
<protein>
    <submittedName>
        <fullName evidence="3">Uncharacterized protein</fullName>
    </submittedName>
</protein>
<evidence type="ECO:0000256" key="1">
    <source>
        <dbReference type="SAM" id="MobiDB-lite"/>
    </source>
</evidence>